<keyword evidence="3" id="KW-1185">Reference proteome</keyword>
<feature type="transmembrane region" description="Helical" evidence="1">
    <location>
        <begin position="43"/>
        <end position="61"/>
    </location>
</feature>
<keyword evidence="1" id="KW-0812">Transmembrane</keyword>
<comment type="caution">
    <text evidence="2">The sequence shown here is derived from an EMBL/GenBank/DDBJ whole genome shotgun (WGS) entry which is preliminary data.</text>
</comment>
<dbReference type="EMBL" id="QLNQ01000028">
    <property type="protein sequence ID" value="RCK57769.1"/>
    <property type="molecule type" value="Genomic_DNA"/>
</dbReference>
<dbReference type="OrthoDB" id="284718at2759"/>
<sequence length="121" mass="13019">MAPKVREDLVVPYNHVPAKPRRETGGMIAQTLPMAAMFMRNKVLSWSAFFLAVQAYLNEPINKPATKEGEQPGLLKVLFALIAVLTCYMDVVFPGTNPVVQRAAKMAAQTATDAAAAAAST</sequence>
<reference evidence="2 3" key="1">
    <citation type="submission" date="2018-06" db="EMBL/GenBank/DDBJ databases">
        <title>Whole genome sequencing of Candida tropicalis (genome annotated by CSBL at Korea University).</title>
        <authorList>
            <person name="Ahn J."/>
        </authorList>
    </citation>
    <scope>NUCLEOTIDE SEQUENCE [LARGE SCALE GENOMIC DNA]</scope>
    <source>
        <strain evidence="2 3">ATCC 20962</strain>
    </source>
</reference>
<name>A0A367XWJ8_9ASCO</name>
<protein>
    <submittedName>
        <fullName evidence="2">Uncharacterized protein</fullName>
    </submittedName>
</protein>
<dbReference type="Proteomes" id="UP000253472">
    <property type="component" value="Unassembled WGS sequence"/>
</dbReference>
<evidence type="ECO:0000313" key="3">
    <source>
        <dbReference type="Proteomes" id="UP000253472"/>
    </source>
</evidence>
<evidence type="ECO:0000313" key="2">
    <source>
        <dbReference type="EMBL" id="RCK57769.1"/>
    </source>
</evidence>
<evidence type="ECO:0000256" key="1">
    <source>
        <dbReference type="SAM" id="Phobius"/>
    </source>
</evidence>
<dbReference type="PANTHER" id="PTHR28038:SF1">
    <property type="entry name" value="ADL329WP"/>
    <property type="match status" value="1"/>
</dbReference>
<dbReference type="AlphaFoldDB" id="A0A367XWJ8"/>
<organism evidence="2 3">
    <name type="scientific">Candida viswanathii</name>
    <dbReference type="NCBI Taxonomy" id="5486"/>
    <lineage>
        <taxon>Eukaryota</taxon>
        <taxon>Fungi</taxon>
        <taxon>Dikarya</taxon>
        <taxon>Ascomycota</taxon>
        <taxon>Saccharomycotina</taxon>
        <taxon>Pichiomycetes</taxon>
        <taxon>Debaryomycetaceae</taxon>
        <taxon>Candida/Lodderomyces clade</taxon>
        <taxon>Candida</taxon>
    </lineage>
</organism>
<dbReference type="STRING" id="5486.A0A367XWJ8"/>
<keyword evidence="1" id="KW-1133">Transmembrane helix</keyword>
<proteinExistence type="predicted"/>
<accession>A0A367XWJ8</accession>
<dbReference type="PANTHER" id="PTHR28038">
    <property type="entry name" value="ADL329WP"/>
    <property type="match status" value="1"/>
</dbReference>
<gene>
    <name evidence="2" type="ORF">Cantr_06800</name>
</gene>
<feature type="transmembrane region" description="Helical" evidence="1">
    <location>
        <begin position="73"/>
        <end position="93"/>
    </location>
</feature>
<keyword evidence="1" id="KW-0472">Membrane</keyword>